<protein>
    <submittedName>
        <fullName evidence="1">Uncharacterized protein</fullName>
    </submittedName>
</protein>
<reference evidence="1" key="1">
    <citation type="submission" date="2018-05" db="EMBL/GenBank/DDBJ databases">
        <authorList>
            <person name="Lanie J.A."/>
            <person name="Ng W.-L."/>
            <person name="Kazmierczak K.M."/>
            <person name="Andrzejewski T.M."/>
            <person name="Davidsen T.M."/>
            <person name="Wayne K.J."/>
            <person name="Tettelin H."/>
            <person name="Glass J.I."/>
            <person name="Rusch D."/>
            <person name="Podicherti R."/>
            <person name="Tsui H.-C.T."/>
            <person name="Winkler M.E."/>
        </authorList>
    </citation>
    <scope>NUCLEOTIDE SEQUENCE</scope>
</reference>
<dbReference type="AlphaFoldDB" id="A0A382K8Q3"/>
<name>A0A382K8Q3_9ZZZZ</name>
<sequence length="44" mass="5149">MMNESSHFNHHPQELTKLRKDVISREDVNITILKQLSLPENGTF</sequence>
<accession>A0A382K8Q3</accession>
<evidence type="ECO:0000313" key="1">
    <source>
        <dbReference type="EMBL" id="SVC19913.1"/>
    </source>
</evidence>
<proteinExistence type="predicted"/>
<organism evidence="1">
    <name type="scientific">marine metagenome</name>
    <dbReference type="NCBI Taxonomy" id="408172"/>
    <lineage>
        <taxon>unclassified sequences</taxon>
        <taxon>metagenomes</taxon>
        <taxon>ecological metagenomes</taxon>
    </lineage>
</organism>
<dbReference type="EMBL" id="UINC01078642">
    <property type="protein sequence ID" value="SVC19913.1"/>
    <property type="molecule type" value="Genomic_DNA"/>
</dbReference>
<gene>
    <name evidence="1" type="ORF">METZ01_LOCUS272767</name>
</gene>